<dbReference type="AlphaFoldDB" id="A0A1G9SF37"/>
<dbReference type="InterPro" id="IPR025736">
    <property type="entry name" value="PucR_C-HTH_dom"/>
</dbReference>
<feature type="domain" description="PucR C-terminal helix-turn-helix" evidence="3">
    <location>
        <begin position="313"/>
        <end position="371"/>
    </location>
</feature>
<accession>A0A1G9SF37</accession>
<feature type="domain" description="CdaR GGDEF-like" evidence="4">
    <location>
        <begin position="161"/>
        <end position="258"/>
    </location>
</feature>
<dbReference type="Proteomes" id="UP000199309">
    <property type="component" value="Unassembled WGS sequence"/>
</dbReference>
<keyword evidence="6" id="KW-1185">Reference proteome</keyword>
<protein>
    <submittedName>
        <fullName evidence="5">DNA-binding transcriptional regulator, PucR family</fullName>
    </submittedName>
</protein>
<organism evidence="5 6">
    <name type="scientific">Megasphaera paucivorans</name>
    <dbReference type="NCBI Taxonomy" id="349095"/>
    <lineage>
        <taxon>Bacteria</taxon>
        <taxon>Bacillati</taxon>
        <taxon>Bacillota</taxon>
        <taxon>Negativicutes</taxon>
        <taxon>Veillonellales</taxon>
        <taxon>Veillonellaceae</taxon>
        <taxon>Megasphaera</taxon>
    </lineage>
</organism>
<dbReference type="EMBL" id="FNHQ01000005">
    <property type="protein sequence ID" value="SDM34088.1"/>
    <property type="molecule type" value="Genomic_DNA"/>
</dbReference>
<evidence type="ECO:0000313" key="5">
    <source>
        <dbReference type="EMBL" id="SDM34088.1"/>
    </source>
</evidence>
<dbReference type="STRING" id="349095.SAMN05660299_00701"/>
<reference evidence="5 6" key="1">
    <citation type="submission" date="2016-10" db="EMBL/GenBank/DDBJ databases">
        <authorList>
            <person name="de Groot N.N."/>
        </authorList>
    </citation>
    <scope>NUCLEOTIDE SEQUENCE [LARGE SCALE GENOMIC DNA]</scope>
    <source>
        <strain evidence="5 6">DSM 16981</strain>
    </source>
</reference>
<dbReference type="OrthoDB" id="143422at2"/>
<name>A0A1G9SF37_9FIRM</name>
<evidence type="ECO:0000259" key="4">
    <source>
        <dbReference type="Pfam" id="PF17853"/>
    </source>
</evidence>
<dbReference type="PANTHER" id="PTHR33744:SF1">
    <property type="entry name" value="DNA-BINDING TRANSCRIPTIONAL ACTIVATOR ADER"/>
    <property type="match status" value="1"/>
</dbReference>
<dbReference type="InterPro" id="IPR042070">
    <property type="entry name" value="PucR_C-HTH_sf"/>
</dbReference>
<keyword evidence="5" id="KW-0238">DNA-binding</keyword>
<evidence type="ECO:0000256" key="1">
    <source>
        <dbReference type="ARBA" id="ARBA00006754"/>
    </source>
</evidence>
<dbReference type="Pfam" id="PF17853">
    <property type="entry name" value="GGDEF_2"/>
    <property type="match status" value="1"/>
</dbReference>
<evidence type="ECO:0000259" key="2">
    <source>
        <dbReference type="Pfam" id="PF07905"/>
    </source>
</evidence>
<dbReference type="Pfam" id="PF07905">
    <property type="entry name" value="PucR"/>
    <property type="match status" value="1"/>
</dbReference>
<comment type="similarity">
    <text evidence="1">Belongs to the CdaR family.</text>
</comment>
<dbReference type="PANTHER" id="PTHR33744">
    <property type="entry name" value="CARBOHYDRATE DIACID REGULATOR"/>
    <property type="match status" value="1"/>
</dbReference>
<dbReference type="RefSeq" id="WP_091648189.1">
    <property type="nucleotide sequence ID" value="NZ_FNHQ01000005.1"/>
</dbReference>
<dbReference type="Gene3D" id="1.10.10.2840">
    <property type="entry name" value="PucR C-terminal helix-turn-helix domain"/>
    <property type="match status" value="1"/>
</dbReference>
<sequence length="378" mass="43301">MGVSIEYLYEKSSHLYRMELIGGKSGVDHPVEWIHMLESPDSAFFLHGGELVFTTGVMNKGEAWLVDFVRQLHLHGGAGVVFNIGPYIKKVPQEAVRYCDEHAFPLFVLPWSVHLVDITRYLCRFIINEEKQRLSILNLLQQILIMPEQGKSICLSLENQGFSAAGRFRAAIIWSKSREYDQDAIMALLKMWNNHVIVFSYHDDLVVVLTEASYEAERRITEELYAYLTSRVKKVCISIGAAVSHITELSCSYAQAHTIVHLACKKGKHIFFYEELGIYKLLLEGNNPALLQDYYNEVLGALETHDAMHNANLTDTLYYYLMHDCNVKETAAHEYVHRNTIMYKLNKIGSIIGMDIAVEENKLAILMAFKIRDIEFQK</sequence>
<proteinExistence type="inferred from homology"/>
<evidence type="ECO:0000259" key="3">
    <source>
        <dbReference type="Pfam" id="PF13556"/>
    </source>
</evidence>
<dbReference type="Pfam" id="PF13556">
    <property type="entry name" value="HTH_30"/>
    <property type="match status" value="1"/>
</dbReference>
<dbReference type="InterPro" id="IPR012914">
    <property type="entry name" value="PucR_dom"/>
</dbReference>
<evidence type="ECO:0000313" key="6">
    <source>
        <dbReference type="Proteomes" id="UP000199309"/>
    </source>
</evidence>
<gene>
    <name evidence="5" type="ORF">SAMN05660299_00701</name>
</gene>
<feature type="domain" description="Purine catabolism PurC-like" evidence="2">
    <location>
        <begin position="14"/>
        <end position="126"/>
    </location>
</feature>
<dbReference type="InterPro" id="IPR041522">
    <property type="entry name" value="CdaR_GGDEF"/>
</dbReference>
<dbReference type="GO" id="GO:0003677">
    <property type="term" value="F:DNA binding"/>
    <property type="evidence" value="ECO:0007669"/>
    <property type="project" value="UniProtKB-KW"/>
</dbReference>
<dbReference type="InterPro" id="IPR051448">
    <property type="entry name" value="CdaR-like_regulators"/>
</dbReference>